<evidence type="ECO:0000259" key="6">
    <source>
        <dbReference type="SMART" id="SM00752"/>
    </source>
</evidence>
<dbReference type="InterPro" id="IPR052964">
    <property type="entry name" value="Sporulation_signal_mat"/>
</dbReference>
<feature type="domain" description="HTTM-like" evidence="6">
    <location>
        <begin position="2"/>
        <end position="302"/>
    </location>
</feature>
<protein>
    <recommendedName>
        <fullName evidence="6">HTTM-like domain-containing protein</fullName>
    </recommendedName>
</protein>
<evidence type="ECO:0000256" key="1">
    <source>
        <dbReference type="ARBA" id="ARBA00004127"/>
    </source>
</evidence>
<dbReference type="SMART" id="SM00752">
    <property type="entry name" value="HTTM"/>
    <property type="match status" value="1"/>
</dbReference>
<organism evidence="7 8">
    <name type="scientific">Chaetoceros tenuissimus</name>
    <dbReference type="NCBI Taxonomy" id="426638"/>
    <lineage>
        <taxon>Eukaryota</taxon>
        <taxon>Sar</taxon>
        <taxon>Stramenopiles</taxon>
        <taxon>Ochrophyta</taxon>
        <taxon>Bacillariophyta</taxon>
        <taxon>Coscinodiscophyceae</taxon>
        <taxon>Chaetocerotophycidae</taxon>
        <taxon>Chaetocerotales</taxon>
        <taxon>Chaetocerotaceae</taxon>
        <taxon>Chaetoceros</taxon>
    </lineage>
</organism>
<feature type="transmembrane region" description="Helical" evidence="5">
    <location>
        <begin position="12"/>
        <end position="29"/>
    </location>
</feature>
<keyword evidence="2 5" id="KW-0812">Transmembrane</keyword>
<sequence length="517" mass="59574">MSNNVDSRSLAIFRILLGSYLIYDIISRLQHGKYSLLWYTSTAEGSYLDADDTPHRSPIHRVWFYRGSASLQIILFCITFFLGLSFTLGFKCNRFTKTLLWLNVTAMQCRCMPVHDGSDTYFRHLLLWCTFIPVEKVWSIDSISQNENKGRETKSDLQKSKVIHIEKGYNTLPIFAVKLQIVLMYVGTVLHRSLDLYGFSMKIFQCKWLPPQLTAVHYALGGSFATRDIALGDFVRSNIYISKFMTLTAILIEGIAPIMCLVLKKKAYIPQILLVKLHFGLLLLMNLPVAMAATSIFTPTSMIDKMQRQLSKIFPSTVKNPVPSSPTSMKKKDMDDCTVAKNKKTKRKSKPFIAYFFFFYMLYDFGGNRNWYKKIDSGDVGEFLRFSQYWVMYSGPPTTTSHALLTGSIGETRGINVWQWIKTREIQVVDIEAFQDGEIWTNFTHVYPSPRFERAMLDWSKIHDKRRTQRLLQGICEVTPFDELTFIVQNLDINPPGIDTRFSRRRPDTSTSVTCKN</sequence>
<dbReference type="AlphaFoldDB" id="A0AAD3HEB6"/>
<dbReference type="InterPro" id="IPR011020">
    <property type="entry name" value="HTTM-like"/>
</dbReference>
<reference evidence="7 8" key="1">
    <citation type="journal article" date="2021" name="Sci. Rep.">
        <title>The genome of the diatom Chaetoceros tenuissimus carries an ancient integrated fragment of an extant virus.</title>
        <authorList>
            <person name="Hongo Y."/>
            <person name="Kimura K."/>
            <person name="Takaki Y."/>
            <person name="Yoshida Y."/>
            <person name="Baba S."/>
            <person name="Kobayashi G."/>
            <person name="Nagasaki K."/>
            <person name="Hano T."/>
            <person name="Tomaru Y."/>
        </authorList>
    </citation>
    <scope>NUCLEOTIDE SEQUENCE [LARGE SCALE GENOMIC DNA]</scope>
    <source>
        <strain evidence="7 8">NIES-3715</strain>
    </source>
</reference>
<keyword evidence="8" id="KW-1185">Reference proteome</keyword>
<feature type="transmembrane region" description="Helical" evidence="5">
    <location>
        <begin position="244"/>
        <end position="265"/>
    </location>
</feature>
<feature type="transmembrane region" description="Helical" evidence="5">
    <location>
        <begin position="69"/>
        <end position="90"/>
    </location>
</feature>
<evidence type="ECO:0000313" key="8">
    <source>
        <dbReference type="Proteomes" id="UP001054902"/>
    </source>
</evidence>
<evidence type="ECO:0000256" key="5">
    <source>
        <dbReference type="SAM" id="Phobius"/>
    </source>
</evidence>
<evidence type="ECO:0000256" key="3">
    <source>
        <dbReference type="ARBA" id="ARBA00022989"/>
    </source>
</evidence>
<accession>A0AAD3HEB6</accession>
<feature type="transmembrane region" description="Helical" evidence="5">
    <location>
        <begin position="352"/>
        <end position="372"/>
    </location>
</feature>
<keyword evidence="3 5" id="KW-1133">Transmembrane helix</keyword>
<dbReference type="Proteomes" id="UP001054902">
    <property type="component" value="Unassembled WGS sequence"/>
</dbReference>
<feature type="transmembrane region" description="Helical" evidence="5">
    <location>
        <begin position="277"/>
        <end position="298"/>
    </location>
</feature>
<evidence type="ECO:0000256" key="2">
    <source>
        <dbReference type="ARBA" id="ARBA00022692"/>
    </source>
</evidence>
<proteinExistence type="predicted"/>
<comment type="subcellular location">
    <subcellularLocation>
        <location evidence="1">Endomembrane system</location>
        <topology evidence="1">Multi-pass membrane protein</topology>
    </subcellularLocation>
</comment>
<dbReference type="GO" id="GO:0012505">
    <property type="term" value="C:endomembrane system"/>
    <property type="evidence" value="ECO:0007669"/>
    <property type="project" value="UniProtKB-SubCell"/>
</dbReference>
<name>A0AAD3HEB6_9STRA</name>
<evidence type="ECO:0000313" key="7">
    <source>
        <dbReference type="EMBL" id="GFH60196.1"/>
    </source>
</evidence>
<dbReference type="EMBL" id="BLLK01000069">
    <property type="protein sequence ID" value="GFH60196.1"/>
    <property type="molecule type" value="Genomic_DNA"/>
</dbReference>
<evidence type="ECO:0000256" key="4">
    <source>
        <dbReference type="ARBA" id="ARBA00023136"/>
    </source>
</evidence>
<dbReference type="PANTHER" id="PTHR39535">
    <property type="entry name" value="SPORULATION-DELAYING PROTEIN SDPB"/>
    <property type="match status" value="1"/>
</dbReference>
<comment type="caution">
    <text evidence="7">The sequence shown here is derived from an EMBL/GenBank/DDBJ whole genome shotgun (WGS) entry which is preliminary data.</text>
</comment>
<dbReference type="PANTHER" id="PTHR39535:SF2">
    <property type="entry name" value="HTTM DOMAIN-CONTAINING PROTEIN"/>
    <property type="match status" value="1"/>
</dbReference>
<keyword evidence="4 5" id="KW-0472">Membrane</keyword>
<gene>
    <name evidence="7" type="ORF">CTEN210_16672</name>
</gene>